<dbReference type="EMBL" id="JAJSOF020000029">
    <property type="protein sequence ID" value="KAJ4432315.1"/>
    <property type="molecule type" value="Genomic_DNA"/>
</dbReference>
<name>A0ABQ8SF40_PERAM</name>
<evidence type="ECO:0000313" key="2">
    <source>
        <dbReference type="Proteomes" id="UP001148838"/>
    </source>
</evidence>
<organism evidence="1 2">
    <name type="scientific">Periplaneta americana</name>
    <name type="common">American cockroach</name>
    <name type="synonym">Blatta americana</name>
    <dbReference type="NCBI Taxonomy" id="6978"/>
    <lineage>
        <taxon>Eukaryota</taxon>
        <taxon>Metazoa</taxon>
        <taxon>Ecdysozoa</taxon>
        <taxon>Arthropoda</taxon>
        <taxon>Hexapoda</taxon>
        <taxon>Insecta</taxon>
        <taxon>Pterygota</taxon>
        <taxon>Neoptera</taxon>
        <taxon>Polyneoptera</taxon>
        <taxon>Dictyoptera</taxon>
        <taxon>Blattodea</taxon>
        <taxon>Blattoidea</taxon>
        <taxon>Blattidae</taxon>
        <taxon>Blattinae</taxon>
        <taxon>Periplaneta</taxon>
    </lineage>
</organism>
<dbReference type="Proteomes" id="UP001148838">
    <property type="component" value="Unassembled WGS sequence"/>
</dbReference>
<sequence>MAGLCEGGNGPQGSLKARGGNRWLAPQPEAYCAYHSCSVNDICRRTVALLYEYSTLHRELNPGYDTDDNDM</sequence>
<gene>
    <name evidence="1" type="ORF">ANN_20934</name>
</gene>
<keyword evidence="2" id="KW-1185">Reference proteome</keyword>
<proteinExistence type="predicted"/>
<accession>A0ABQ8SF40</accession>
<evidence type="ECO:0000313" key="1">
    <source>
        <dbReference type="EMBL" id="KAJ4432315.1"/>
    </source>
</evidence>
<reference evidence="1 2" key="1">
    <citation type="journal article" date="2022" name="Allergy">
        <title>Genome assembly and annotation of Periplaneta americana reveal a comprehensive cockroach allergen profile.</title>
        <authorList>
            <person name="Wang L."/>
            <person name="Xiong Q."/>
            <person name="Saelim N."/>
            <person name="Wang L."/>
            <person name="Nong W."/>
            <person name="Wan A.T."/>
            <person name="Shi M."/>
            <person name="Liu X."/>
            <person name="Cao Q."/>
            <person name="Hui J.H.L."/>
            <person name="Sookrung N."/>
            <person name="Leung T.F."/>
            <person name="Tungtrongchitr A."/>
            <person name="Tsui S.K.W."/>
        </authorList>
    </citation>
    <scope>NUCLEOTIDE SEQUENCE [LARGE SCALE GENOMIC DNA]</scope>
    <source>
        <strain evidence="1">PWHHKU_190912</strain>
    </source>
</reference>
<protein>
    <submittedName>
        <fullName evidence="1">Uncharacterized protein</fullName>
    </submittedName>
</protein>
<comment type="caution">
    <text evidence="1">The sequence shown here is derived from an EMBL/GenBank/DDBJ whole genome shotgun (WGS) entry which is preliminary data.</text>
</comment>